<dbReference type="RefSeq" id="XP_056484838.1">
    <property type="nucleotide sequence ID" value="XM_056634218.1"/>
</dbReference>
<protein>
    <recommendedName>
        <fullName evidence="8">G-protein coupled receptors family 2 profile 2 domain-containing protein</fullName>
    </recommendedName>
</protein>
<comment type="caution">
    <text evidence="6">The sequence shown here is derived from an EMBL/GenBank/DDBJ whole genome shotgun (WGS) entry which is preliminary data.</text>
</comment>
<organism evidence="6 7">
    <name type="scientific">Penicillium cosmopolitanum</name>
    <dbReference type="NCBI Taxonomy" id="1131564"/>
    <lineage>
        <taxon>Eukaryota</taxon>
        <taxon>Fungi</taxon>
        <taxon>Dikarya</taxon>
        <taxon>Ascomycota</taxon>
        <taxon>Pezizomycotina</taxon>
        <taxon>Eurotiomycetes</taxon>
        <taxon>Eurotiomycetidae</taxon>
        <taxon>Eurotiales</taxon>
        <taxon>Aspergillaceae</taxon>
        <taxon>Penicillium</taxon>
    </lineage>
</organism>
<evidence type="ECO:0000313" key="7">
    <source>
        <dbReference type="Proteomes" id="UP001147747"/>
    </source>
</evidence>
<evidence type="ECO:0000313" key="6">
    <source>
        <dbReference type="EMBL" id="KAJ5387040.1"/>
    </source>
</evidence>
<dbReference type="AlphaFoldDB" id="A0A9W9VPV2"/>
<reference evidence="6" key="1">
    <citation type="submission" date="2022-12" db="EMBL/GenBank/DDBJ databases">
        <authorList>
            <person name="Petersen C."/>
        </authorList>
    </citation>
    <scope>NUCLEOTIDE SEQUENCE</scope>
    <source>
        <strain evidence="6">IBT 29677</strain>
    </source>
</reference>
<reference evidence="6" key="2">
    <citation type="journal article" date="2023" name="IMA Fungus">
        <title>Comparative genomic study of the Penicillium genus elucidates a diverse pangenome and 15 lateral gene transfer events.</title>
        <authorList>
            <person name="Petersen C."/>
            <person name="Sorensen T."/>
            <person name="Nielsen M.R."/>
            <person name="Sondergaard T.E."/>
            <person name="Sorensen J.L."/>
            <person name="Fitzpatrick D.A."/>
            <person name="Frisvad J.C."/>
            <person name="Nielsen K.L."/>
        </authorList>
    </citation>
    <scope>NUCLEOTIDE SEQUENCE</scope>
    <source>
        <strain evidence="6">IBT 29677</strain>
    </source>
</reference>
<dbReference type="Proteomes" id="UP001147747">
    <property type="component" value="Unassembled WGS sequence"/>
</dbReference>
<sequence length="305" mass="34726">MISVNGPYAGDYSSLCQFQGFALQMFPIADVLWTFAMALDTYLVVFHRFDTHSLHKLEKYYLSIITIVTFIPALVFLFIRTPAKGPVYGSEKIWCSISPKWVVLRIVLYYAPVWLVIAIVLVLYFLIGVEISRLRDEFKLTEDSDHIQLTSHVSSHHTPFENPNGSVITTVEATKPKSSQGFDSGVTSQTSVERSITTLRPDSSRPFPPNYQLPTQRRMSFRQYILMPSLFFLALLTTWVTPTINRVSAFIHPGSESYSLLLAVSALGSLRGFWNGVIFVTMGMKGWKQRAIERRTRYKARHGVR</sequence>
<comment type="subcellular location">
    <subcellularLocation>
        <location evidence="1">Membrane</location>
        <topology evidence="1">Multi-pass membrane protein</topology>
    </subcellularLocation>
</comment>
<dbReference type="PANTHER" id="PTHR23112">
    <property type="entry name" value="G PROTEIN-COUPLED RECEPTOR 157-RELATED"/>
    <property type="match status" value="1"/>
</dbReference>
<keyword evidence="4 5" id="KW-0472">Membrane</keyword>
<feature type="transmembrane region" description="Helical" evidence="5">
    <location>
        <begin position="61"/>
        <end position="79"/>
    </location>
</feature>
<keyword evidence="7" id="KW-1185">Reference proteome</keyword>
<dbReference type="SUPFAM" id="SSF81321">
    <property type="entry name" value="Family A G protein-coupled receptor-like"/>
    <property type="match status" value="1"/>
</dbReference>
<evidence type="ECO:0000256" key="1">
    <source>
        <dbReference type="ARBA" id="ARBA00004141"/>
    </source>
</evidence>
<keyword evidence="2 5" id="KW-0812">Transmembrane</keyword>
<dbReference type="PANTHER" id="PTHR23112:SF0">
    <property type="entry name" value="TRANSMEMBRANE PROTEIN 116"/>
    <property type="match status" value="1"/>
</dbReference>
<accession>A0A9W9VPV2</accession>
<feature type="transmembrane region" description="Helical" evidence="5">
    <location>
        <begin position="260"/>
        <end position="280"/>
    </location>
</feature>
<evidence type="ECO:0000256" key="2">
    <source>
        <dbReference type="ARBA" id="ARBA00022692"/>
    </source>
</evidence>
<evidence type="ECO:0008006" key="8">
    <source>
        <dbReference type="Google" id="ProtNLM"/>
    </source>
</evidence>
<dbReference type="GO" id="GO:0007189">
    <property type="term" value="P:adenylate cyclase-activating G protein-coupled receptor signaling pathway"/>
    <property type="evidence" value="ECO:0007669"/>
    <property type="project" value="TreeGrafter"/>
</dbReference>
<feature type="transmembrane region" description="Helical" evidence="5">
    <location>
        <begin position="31"/>
        <end position="49"/>
    </location>
</feature>
<evidence type="ECO:0000256" key="4">
    <source>
        <dbReference type="ARBA" id="ARBA00023136"/>
    </source>
</evidence>
<feature type="transmembrane region" description="Helical" evidence="5">
    <location>
        <begin position="224"/>
        <end position="240"/>
    </location>
</feature>
<dbReference type="GO" id="GO:0005886">
    <property type="term" value="C:plasma membrane"/>
    <property type="evidence" value="ECO:0007669"/>
    <property type="project" value="TreeGrafter"/>
</dbReference>
<keyword evidence="3 5" id="KW-1133">Transmembrane helix</keyword>
<proteinExistence type="predicted"/>
<name>A0A9W9VPV2_9EURO</name>
<dbReference type="EMBL" id="JAPZBU010000009">
    <property type="protein sequence ID" value="KAJ5387040.1"/>
    <property type="molecule type" value="Genomic_DNA"/>
</dbReference>
<feature type="transmembrane region" description="Helical" evidence="5">
    <location>
        <begin position="107"/>
        <end position="129"/>
    </location>
</feature>
<dbReference type="GeneID" id="81373198"/>
<evidence type="ECO:0000256" key="5">
    <source>
        <dbReference type="SAM" id="Phobius"/>
    </source>
</evidence>
<dbReference type="GO" id="GO:0004930">
    <property type="term" value="F:G protein-coupled receptor activity"/>
    <property type="evidence" value="ECO:0007669"/>
    <property type="project" value="TreeGrafter"/>
</dbReference>
<dbReference type="Gene3D" id="1.20.1070.10">
    <property type="entry name" value="Rhodopsin 7-helix transmembrane proteins"/>
    <property type="match status" value="1"/>
</dbReference>
<dbReference type="OrthoDB" id="18453at2759"/>
<evidence type="ECO:0000256" key="3">
    <source>
        <dbReference type="ARBA" id="ARBA00022989"/>
    </source>
</evidence>
<gene>
    <name evidence="6" type="ORF">N7509_009581</name>
</gene>
<dbReference type="Pfam" id="PF05462">
    <property type="entry name" value="Dicty_CAR"/>
    <property type="match status" value="1"/>
</dbReference>